<accession>A0A0F9HGK0</accession>
<feature type="transmembrane region" description="Helical" evidence="1">
    <location>
        <begin position="48"/>
        <end position="68"/>
    </location>
</feature>
<reference evidence="2" key="1">
    <citation type="journal article" date="2015" name="Nature">
        <title>Complex archaea that bridge the gap between prokaryotes and eukaryotes.</title>
        <authorList>
            <person name="Spang A."/>
            <person name="Saw J.H."/>
            <person name="Jorgensen S.L."/>
            <person name="Zaremba-Niedzwiedzka K."/>
            <person name="Martijn J."/>
            <person name="Lind A.E."/>
            <person name="van Eijk R."/>
            <person name="Schleper C."/>
            <person name="Guy L."/>
            <person name="Ettema T.J."/>
        </authorList>
    </citation>
    <scope>NUCLEOTIDE SEQUENCE</scope>
</reference>
<sequence length="139" mass="15149">MKEKINFLISIIVSIGVSFILSFSHVWQMIIIAGIIAGIFNNSMKRGALSGAAGVGIFWLIFMFYGIITKNSYPLLDQIGTLFIGAGYGWLIFLLILLIGILFGALGGATSSGAMILIKPRLKQYLDRISISEENSEVD</sequence>
<evidence type="ECO:0000256" key="1">
    <source>
        <dbReference type="SAM" id="Phobius"/>
    </source>
</evidence>
<proteinExistence type="predicted"/>
<feature type="transmembrane region" description="Helical" evidence="1">
    <location>
        <begin position="6"/>
        <end position="36"/>
    </location>
</feature>
<comment type="caution">
    <text evidence="2">The sequence shown here is derived from an EMBL/GenBank/DDBJ whole genome shotgun (WGS) entry which is preliminary data.</text>
</comment>
<feature type="transmembrane region" description="Helical" evidence="1">
    <location>
        <begin position="88"/>
        <end position="118"/>
    </location>
</feature>
<dbReference type="AlphaFoldDB" id="A0A0F9HGK0"/>
<keyword evidence="1" id="KW-0812">Transmembrane</keyword>
<dbReference type="EMBL" id="LAZR01015182">
    <property type="protein sequence ID" value="KKM14282.1"/>
    <property type="molecule type" value="Genomic_DNA"/>
</dbReference>
<protein>
    <submittedName>
        <fullName evidence="2">Uncharacterized protein</fullName>
    </submittedName>
</protein>
<keyword evidence="1" id="KW-1133">Transmembrane helix</keyword>
<keyword evidence="1" id="KW-0472">Membrane</keyword>
<organism evidence="2">
    <name type="scientific">marine sediment metagenome</name>
    <dbReference type="NCBI Taxonomy" id="412755"/>
    <lineage>
        <taxon>unclassified sequences</taxon>
        <taxon>metagenomes</taxon>
        <taxon>ecological metagenomes</taxon>
    </lineage>
</organism>
<name>A0A0F9HGK0_9ZZZZ</name>
<evidence type="ECO:0000313" key="2">
    <source>
        <dbReference type="EMBL" id="KKM14282.1"/>
    </source>
</evidence>
<gene>
    <name evidence="2" type="ORF">LCGC14_1707680</name>
</gene>